<dbReference type="OrthoDB" id="7374174at2"/>
<dbReference type="Pfam" id="PF07715">
    <property type="entry name" value="Plug"/>
    <property type="match status" value="1"/>
</dbReference>
<organism evidence="15 16">
    <name type="scientific">Allopontixanthobacter confluentis</name>
    <dbReference type="NCBI Taxonomy" id="1849021"/>
    <lineage>
        <taxon>Bacteria</taxon>
        <taxon>Pseudomonadati</taxon>
        <taxon>Pseudomonadota</taxon>
        <taxon>Alphaproteobacteria</taxon>
        <taxon>Sphingomonadales</taxon>
        <taxon>Erythrobacteraceae</taxon>
        <taxon>Allopontixanthobacter</taxon>
    </lineage>
</organism>
<dbReference type="GO" id="GO:0044718">
    <property type="term" value="P:siderophore transmembrane transport"/>
    <property type="evidence" value="ECO:0007669"/>
    <property type="project" value="TreeGrafter"/>
</dbReference>
<evidence type="ECO:0000313" key="15">
    <source>
        <dbReference type="EMBL" id="MXP13188.1"/>
    </source>
</evidence>
<comment type="similarity">
    <text evidence="10 11">Belongs to the TonB-dependent receptor family.</text>
</comment>
<evidence type="ECO:0000256" key="4">
    <source>
        <dbReference type="ARBA" id="ARBA00022692"/>
    </source>
</evidence>
<dbReference type="RefSeq" id="WP_160599315.1">
    <property type="nucleotide sequence ID" value="NZ_WTYU01000001.1"/>
</dbReference>
<evidence type="ECO:0000256" key="11">
    <source>
        <dbReference type="RuleBase" id="RU003357"/>
    </source>
</evidence>
<sequence length="673" mass="70973">MQKPMCLTLVAVAFAAPASLAAQESGDAAIAAEIVVTGKGLAETPAAPAYAVTEIAREEIVTSSSGRIEDVLSSVAGFQQFRRSDSRSSNPSAQGITLRALGGNASSRALVLLDGVPMVDPFFGYIPLSALAPEGLGSIRVTRGGGSGPFGAGALAGTVELTSAGIDMLAPVNASLLINDRAETEASASVAQKLGSGFVVANGRWDRGQGFHTTPASDRVPATARAAFDSWSIGVRGVVPLNDTVELQARGLAFDDRRTLRFDGADSSSQGQDASIRLVGRGNWQFDALAYVQARNFTNIVVSSTRFVPVLDQRNTPSTGLGGKIELRPPVGPDNVLRLGADYRRVSGELQEDAYSAFTGRLTETRRAGGRNSDLGLFVENDWSLGALVLTGGLRADRTVIENGFYRARNAAGAVVSETIAPDRSDWALTYRAGAAFDASPALRLRAAAYSGLRLPTLNELYRPFVVFPVVTEANADLQNERLEGFEAGVDFKPAEGVSLSVTAFDNRVKNAIANVTLATNLRQRQNLPAVDARGLELAASVKRGTISLDGSLAYTDATVDGRGSSLDLDGKRPPQTPEWAASLTMAWRPAAGWLAAATLRHVGAQFESDLETDRLPPATTIGAYFQAPLGGKFSLVLRGENLTDETIVTRNSGGSIDLGVPRTLWAGLRFGY</sequence>
<keyword evidence="4 10" id="KW-0812">Transmembrane</keyword>
<accession>A0A6L7GDI2</accession>
<dbReference type="InterPro" id="IPR012910">
    <property type="entry name" value="Plug_dom"/>
</dbReference>
<evidence type="ECO:0000256" key="6">
    <source>
        <dbReference type="ARBA" id="ARBA00023077"/>
    </source>
</evidence>
<feature type="chain" id="PRO_5026927411" evidence="12">
    <location>
        <begin position="22"/>
        <end position="673"/>
    </location>
</feature>
<protein>
    <submittedName>
        <fullName evidence="15">TonB-dependent receptor</fullName>
    </submittedName>
</protein>
<evidence type="ECO:0000259" key="13">
    <source>
        <dbReference type="Pfam" id="PF00593"/>
    </source>
</evidence>
<dbReference type="GO" id="GO:0009279">
    <property type="term" value="C:cell outer membrane"/>
    <property type="evidence" value="ECO:0007669"/>
    <property type="project" value="UniProtKB-SubCell"/>
</dbReference>
<dbReference type="EMBL" id="WTYU01000001">
    <property type="protein sequence ID" value="MXP13188.1"/>
    <property type="molecule type" value="Genomic_DNA"/>
</dbReference>
<evidence type="ECO:0000256" key="7">
    <source>
        <dbReference type="ARBA" id="ARBA00023136"/>
    </source>
</evidence>
<evidence type="ECO:0000256" key="8">
    <source>
        <dbReference type="ARBA" id="ARBA00023170"/>
    </source>
</evidence>
<evidence type="ECO:0000256" key="2">
    <source>
        <dbReference type="ARBA" id="ARBA00022448"/>
    </source>
</evidence>
<dbReference type="AlphaFoldDB" id="A0A6L7GDI2"/>
<keyword evidence="8 15" id="KW-0675">Receptor</keyword>
<feature type="domain" description="TonB-dependent receptor-like beta-barrel" evidence="13">
    <location>
        <begin position="234"/>
        <end position="643"/>
    </location>
</feature>
<dbReference type="PANTHER" id="PTHR30069">
    <property type="entry name" value="TONB-DEPENDENT OUTER MEMBRANE RECEPTOR"/>
    <property type="match status" value="1"/>
</dbReference>
<evidence type="ECO:0000313" key="16">
    <source>
        <dbReference type="Proteomes" id="UP000473531"/>
    </source>
</evidence>
<dbReference type="Gene3D" id="2.170.130.10">
    <property type="entry name" value="TonB-dependent receptor, plug domain"/>
    <property type="match status" value="1"/>
</dbReference>
<comment type="subcellular location">
    <subcellularLocation>
        <location evidence="1 10">Cell outer membrane</location>
        <topology evidence="1 10">Multi-pass membrane protein</topology>
    </subcellularLocation>
</comment>
<comment type="caution">
    <text evidence="15">The sequence shown here is derived from an EMBL/GenBank/DDBJ whole genome shotgun (WGS) entry which is preliminary data.</text>
</comment>
<name>A0A6L7GDI2_9SPHN</name>
<keyword evidence="9 10" id="KW-0998">Cell outer membrane</keyword>
<evidence type="ECO:0000256" key="1">
    <source>
        <dbReference type="ARBA" id="ARBA00004571"/>
    </source>
</evidence>
<dbReference type="Pfam" id="PF00593">
    <property type="entry name" value="TonB_dep_Rec_b-barrel"/>
    <property type="match status" value="1"/>
</dbReference>
<dbReference type="InterPro" id="IPR000531">
    <property type="entry name" value="Beta-barrel_TonB"/>
</dbReference>
<keyword evidence="16" id="KW-1185">Reference proteome</keyword>
<proteinExistence type="inferred from homology"/>
<dbReference type="GO" id="GO:0015344">
    <property type="term" value="F:siderophore uptake transmembrane transporter activity"/>
    <property type="evidence" value="ECO:0007669"/>
    <property type="project" value="TreeGrafter"/>
</dbReference>
<dbReference type="Proteomes" id="UP000473531">
    <property type="component" value="Unassembled WGS sequence"/>
</dbReference>
<keyword evidence="7 10" id="KW-0472">Membrane</keyword>
<evidence type="ECO:0000256" key="12">
    <source>
        <dbReference type="SAM" id="SignalP"/>
    </source>
</evidence>
<keyword evidence="3 10" id="KW-1134">Transmembrane beta strand</keyword>
<keyword evidence="2 10" id="KW-0813">Transport</keyword>
<evidence type="ECO:0000256" key="3">
    <source>
        <dbReference type="ARBA" id="ARBA00022452"/>
    </source>
</evidence>
<gene>
    <name evidence="15" type="ORF">GRI44_00190</name>
</gene>
<reference evidence="15 16" key="1">
    <citation type="submission" date="2019-12" db="EMBL/GenBank/DDBJ databases">
        <title>Genomic-based taxomic classification of the family Erythrobacteraceae.</title>
        <authorList>
            <person name="Xu L."/>
        </authorList>
    </citation>
    <scope>NUCLEOTIDE SEQUENCE [LARGE SCALE GENOMIC DNA]</scope>
    <source>
        <strain evidence="15 16">KCTC 52259</strain>
    </source>
</reference>
<dbReference type="PROSITE" id="PS52016">
    <property type="entry name" value="TONB_DEPENDENT_REC_3"/>
    <property type="match status" value="1"/>
</dbReference>
<dbReference type="InterPro" id="IPR039426">
    <property type="entry name" value="TonB-dep_rcpt-like"/>
</dbReference>
<evidence type="ECO:0000256" key="10">
    <source>
        <dbReference type="PROSITE-ProRule" id="PRU01360"/>
    </source>
</evidence>
<evidence type="ECO:0000256" key="5">
    <source>
        <dbReference type="ARBA" id="ARBA00022729"/>
    </source>
</evidence>
<evidence type="ECO:0000256" key="9">
    <source>
        <dbReference type="ARBA" id="ARBA00023237"/>
    </source>
</evidence>
<dbReference type="Gene3D" id="2.40.170.20">
    <property type="entry name" value="TonB-dependent receptor, beta-barrel domain"/>
    <property type="match status" value="1"/>
</dbReference>
<feature type="signal peptide" evidence="12">
    <location>
        <begin position="1"/>
        <end position="21"/>
    </location>
</feature>
<dbReference type="InterPro" id="IPR037066">
    <property type="entry name" value="Plug_dom_sf"/>
</dbReference>
<keyword evidence="6 11" id="KW-0798">TonB box</keyword>
<dbReference type="SUPFAM" id="SSF56935">
    <property type="entry name" value="Porins"/>
    <property type="match status" value="1"/>
</dbReference>
<dbReference type="PANTHER" id="PTHR30069:SF29">
    <property type="entry name" value="HEMOGLOBIN AND HEMOGLOBIN-HAPTOGLOBIN-BINDING PROTEIN 1-RELATED"/>
    <property type="match status" value="1"/>
</dbReference>
<evidence type="ECO:0000259" key="14">
    <source>
        <dbReference type="Pfam" id="PF07715"/>
    </source>
</evidence>
<dbReference type="InterPro" id="IPR036942">
    <property type="entry name" value="Beta-barrel_TonB_sf"/>
</dbReference>
<feature type="domain" description="TonB-dependent receptor plug" evidence="14">
    <location>
        <begin position="50"/>
        <end position="158"/>
    </location>
</feature>
<keyword evidence="5 12" id="KW-0732">Signal</keyword>